<evidence type="ECO:0000313" key="3">
    <source>
        <dbReference type="Proteomes" id="UP001148018"/>
    </source>
</evidence>
<comment type="caution">
    <text evidence="2">The sequence shown here is derived from an EMBL/GenBank/DDBJ whole genome shotgun (WGS) entry which is preliminary data.</text>
</comment>
<dbReference type="EMBL" id="JANIIK010000116">
    <property type="protein sequence ID" value="KAJ3588483.1"/>
    <property type="molecule type" value="Genomic_DNA"/>
</dbReference>
<reference evidence="2" key="1">
    <citation type="submission" date="2022-07" db="EMBL/GenBank/DDBJ databases">
        <title>Chromosome-level genome of Muraenolepis orangiensis.</title>
        <authorList>
            <person name="Kim J."/>
        </authorList>
    </citation>
    <scope>NUCLEOTIDE SEQUENCE</scope>
    <source>
        <strain evidence="2">KU_S4_2022</strain>
        <tissue evidence="2">Muscle</tissue>
    </source>
</reference>
<dbReference type="AlphaFoldDB" id="A0A9Q0DJ72"/>
<accession>A0A9Q0DJ72</accession>
<proteinExistence type="predicted"/>
<evidence type="ECO:0000313" key="2">
    <source>
        <dbReference type="EMBL" id="KAJ3588483.1"/>
    </source>
</evidence>
<feature type="compositionally biased region" description="Basic and acidic residues" evidence="1">
    <location>
        <begin position="55"/>
        <end position="72"/>
    </location>
</feature>
<dbReference type="Proteomes" id="UP001148018">
    <property type="component" value="Unassembled WGS sequence"/>
</dbReference>
<gene>
    <name evidence="2" type="ORF">NHX12_012075</name>
</gene>
<sequence>MVLLMDPSRGSRGHLPLCKSPKAPIEAGQRGEAEPAPGVGSKGLIPPQSRRPSIKPREREEKKRRADMDGADVRAAGGSNSRQVSLSLVTLSVPSTARGPCHPATGSPGLYMLPAQMLPFPFPLGPLRGPPEVLCPDPCVSSAELSC</sequence>
<name>A0A9Q0DJ72_9TELE</name>
<protein>
    <submittedName>
        <fullName evidence="2">Uncharacterized protein</fullName>
    </submittedName>
</protein>
<feature type="region of interest" description="Disordered" evidence="1">
    <location>
        <begin position="1"/>
        <end position="81"/>
    </location>
</feature>
<evidence type="ECO:0000256" key="1">
    <source>
        <dbReference type="SAM" id="MobiDB-lite"/>
    </source>
</evidence>
<keyword evidence="3" id="KW-1185">Reference proteome</keyword>
<organism evidence="2 3">
    <name type="scientific">Muraenolepis orangiensis</name>
    <name type="common">Patagonian moray cod</name>
    <dbReference type="NCBI Taxonomy" id="630683"/>
    <lineage>
        <taxon>Eukaryota</taxon>
        <taxon>Metazoa</taxon>
        <taxon>Chordata</taxon>
        <taxon>Craniata</taxon>
        <taxon>Vertebrata</taxon>
        <taxon>Euteleostomi</taxon>
        <taxon>Actinopterygii</taxon>
        <taxon>Neopterygii</taxon>
        <taxon>Teleostei</taxon>
        <taxon>Neoteleostei</taxon>
        <taxon>Acanthomorphata</taxon>
        <taxon>Zeiogadaria</taxon>
        <taxon>Gadariae</taxon>
        <taxon>Gadiformes</taxon>
        <taxon>Muraenolepidoidei</taxon>
        <taxon>Muraenolepididae</taxon>
        <taxon>Muraenolepis</taxon>
    </lineage>
</organism>